<protein>
    <submittedName>
        <fullName evidence="2">SRPBCC family protein</fullName>
    </submittedName>
</protein>
<proteinExistence type="predicted"/>
<dbReference type="CDD" id="cd07821">
    <property type="entry name" value="PYR_PYL_RCAR_like"/>
    <property type="match status" value="1"/>
</dbReference>
<dbReference type="Proteomes" id="UP000478183">
    <property type="component" value="Unassembled WGS sequence"/>
</dbReference>
<keyword evidence="3" id="KW-1185">Reference proteome</keyword>
<evidence type="ECO:0000313" key="2">
    <source>
        <dbReference type="EMBL" id="MTH78309.1"/>
    </source>
</evidence>
<organism evidence="2 3">
    <name type="scientific">Paracoccus aestuariivivens</name>
    <dbReference type="NCBI Taxonomy" id="1820333"/>
    <lineage>
        <taxon>Bacteria</taxon>
        <taxon>Pseudomonadati</taxon>
        <taxon>Pseudomonadota</taxon>
        <taxon>Alphaproteobacteria</taxon>
        <taxon>Rhodobacterales</taxon>
        <taxon>Paracoccaceae</taxon>
        <taxon>Paracoccus</taxon>
    </lineage>
</organism>
<evidence type="ECO:0000313" key="3">
    <source>
        <dbReference type="Proteomes" id="UP000478183"/>
    </source>
</evidence>
<gene>
    <name evidence="2" type="ORF">GL286_11250</name>
</gene>
<feature type="chain" id="PRO_5026858517" evidence="1">
    <location>
        <begin position="22"/>
        <end position="183"/>
    </location>
</feature>
<keyword evidence="1" id="KW-0732">Signal</keyword>
<dbReference type="InterPro" id="IPR019587">
    <property type="entry name" value="Polyketide_cyclase/dehydratase"/>
</dbReference>
<dbReference type="OrthoDB" id="1364128at2"/>
<name>A0A6L6JC80_9RHOB</name>
<dbReference type="Gene3D" id="3.30.530.20">
    <property type="match status" value="1"/>
</dbReference>
<reference evidence="2 3" key="1">
    <citation type="submission" date="2019-11" db="EMBL/GenBank/DDBJ databases">
        <authorList>
            <person name="Dong K."/>
        </authorList>
    </citation>
    <scope>NUCLEOTIDE SEQUENCE [LARGE SCALE GENOMIC DNA]</scope>
    <source>
        <strain evidence="2 3">NBRC 111993</strain>
    </source>
</reference>
<feature type="signal peptide" evidence="1">
    <location>
        <begin position="1"/>
        <end position="21"/>
    </location>
</feature>
<dbReference type="EMBL" id="WMIE01000005">
    <property type="protein sequence ID" value="MTH78309.1"/>
    <property type="molecule type" value="Genomic_DNA"/>
</dbReference>
<dbReference type="AlphaFoldDB" id="A0A6L6JC80"/>
<dbReference type="InterPro" id="IPR023393">
    <property type="entry name" value="START-like_dom_sf"/>
</dbReference>
<sequence>MNRFLAMTLGATMALAGAAHAHGPVRLKLELDQKLNASPDEVWAAIGKFEDMSWHPAVDKVEIKGDGSVDQPEKSERVLHLKAEAGDPTITEILSKIQPDKRCYGYRIEAVEVSVLPVTNYASTICVKDDAGKAVVSWKGGFYRGFPNNNPPADQNDEAAIAAVTGIYQAGLDALAERFGKAE</sequence>
<dbReference type="RefSeq" id="WP_155095656.1">
    <property type="nucleotide sequence ID" value="NZ_WMIE01000005.1"/>
</dbReference>
<dbReference type="PANTHER" id="PTHR39332">
    <property type="entry name" value="BLL4707 PROTEIN"/>
    <property type="match status" value="1"/>
</dbReference>
<comment type="caution">
    <text evidence="2">The sequence shown here is derived from an EMBL/GenBank/DDBJ whole genome shotgun (WGS) entry which is preliminary data.</text>
</comment>
<dbReference type="PANTHER" id="PTHR39332:SF7">
    <property type="entry name" value="SRPBCC FAMILY PROTEIN"/>
    <property type="match status" value="1"/>
</dbReference>
<dbReference type="Pfam" id="PF10604">
    <property type="entry name" value="Polyketide_cyc2"/>
    <property type="match status" value="1"/>
</dbReference>
<accession>A0A6L6JC80</accession>
<evidence type="ECO:0000256" key="1">
    <source>
        <dbReference type="SAM" id="SignalP"/>
    </source>
</evidence>
<dbReference type="SUPFAM" id="SSF55961">
    <property type="entry name" value="Bet v1-like"/>
    <property type="match status" value="1"/>
</dbReference>